<dbReference type="EMBL" id="MFKF01000005">
    <property type="protein sequence ID" value="OGG57253.1"/>
    <property type="molecule type" value="Genomic_DNA"/>
</dbReference>
<accession>A0A1F6D742</accession>
<dbReference type="InterPro" id="IPR009061">
    <property type="entry name" value="DNA-bd_dom_put_sf"/>
</dbReference>
<dbReference type="Proteomes" id="UP000178606">
    <property type="component" value="Unassembled WGS sequence"/>
</dbReference>
<dbReference type="PANTHER" id="PTHR47738">
    <property type="entry name" value="PTS SYSTEM FRUCTOSE-LIKE EIIA COMPONENT-RELATED"/>
    <property type="match status" value="1"/>
</dbReference>
<dbReference type="PROSITE" id="PS00372">
    <property type="entry name" value="PTS_EIIA_TYPE_2_HIS"/>
    <property type="match status" value="1"/>
</dbReference>
<dbReference type="GO" id="GO:0030295">
    <property type="term" value="F:protein kinase activator activity"/>
    <property type="evidence" value="ECO:0007669"/>
    <property type="project" value="TreeGrafter"/>
</dbReference>
<dbReference type="InterPro" id="IPR041657">
    <property type="entry name" value="HTH_17"/>
</dbReference>
<dbReference type="AlphaFoldDB" id="A0A1F6D742"/>
<dbReference type="InterPro" id="IPR002178">
    <property type="entry name" value="PTS_EIIA_type-2_dom"/>
</dbReference>
<dbReference type="InterPro" id="IPR051541">
    <property type="entry name" value="PTS_SugarTrans_NitroReg"/>
</dbReference>
<name>A0A1F6D742_HANXR</name>
<dbReference type="PROSITE" id="PS51094">
    <property type="entry name" value="PTS_EIIA_TYPE_2"/>
    <property type="match status" value="1"/>
</dbReference>
<dbReference type="CDD" id="cd00211">
    <property type="entry name" value="PTS_IIA_fru"/>
    <property type="match status" value="1"/>
</dbReference>
<proteinExistence type="predicted"/>
<dbReference type="Gene3D" id="3.40.930.10">
    <property type="entry name" value="Mannitol-specific EII, Chain A"/>
    <property type="match status" value="1"/>
</dbReference>
<dbReference type="Pfam" id="PF00359">
    <property type="entry name" value="PTS_EIIA_2"/>
    <property type="match status" value="1"/>
</dbReference>
<comment type="caution">
    <text evidence="2">The sequence shown here is derived from an EMBL/GenBank/DDBJ whole genome shotgun (WGS) entry which is preliminary data.</text>
</comment>
<dbReference type="SUPFAM" id="SSF46955">
    <property type="entry name" value="Putative DNA-binding domain"/>
    <property type="match status" value="1"/>
</dbReference>
<dbReference type="InterPro" id="IPR016152">
    <property type="entry name" value="PTrfase/Anion_transptr"/>
</dbReference>
<evidence type="ECO:0000313" key="2">
    <source>
        <dbReference type="EMBL" id="OGG57253.1"/>
    </source>
</evidence>
<organism evidence="2 3">
    <name type="scientific">Handelsmanbacteria sp. (strain RIFCSPLOWO2_12_FULL_64_10)</name>
    <dbReference type="NCBI Taxonomy" id="1817868"/>
    <lineage>
        <taxon>Bacteria</taxon>
        <taxon>Candidatus Handelsmaniibacteriota</taxon>
    </lineage>
</organism>
<dbReference type="SUPFAM" id="SSF55804">
    <property type="entry name" value="Phoshotransferase/anion transport protein"/>
    <property type="match status" value="1"/>
</dbReference>
<dbReference type="PANTHER" id="PTHR47738:SF1">
    <property type="entry name" value="NITROGEN REGULATORY PROTEIN"/>
    <property type="match status" value="1"/>
</dbReference>
<reference evidence="2 3" key="1">
    <citation type="journal article" date="2016" name="Nat. Commun.">
        <title>Thousands of microbial genomes shed light on interconnected biogeochemical processes in an aquifer system.</title>
        <authorList>
            <person name="Anantharaman K."/>
            <person name="Brown C.T."/>
            <person name="Hug L.A."/>
            <person name="Sharon I."/>
            <person name="Castelle C.J."/>
            <person name="Probst A.J."/>
            <person name="Thomas B.C."/>
            <person name="Singh A."/>
            <person name="Wilkins M.J."/>
            <person name="Karaoz U."/>
            <person name="Brodie E.L."/>
            <person name="Williams K.H."/>
            <person name="Hubbard S.S."/>
            <person name="Banfield J.F."/>
        </authorList>
    </citation>
    <scope>NUCLEOTIDE SEQUENCE [LARGE SCALE GENOMIC DNA]</scope>
    <source>
        <strain evidence="3">RIFCSPLOWO2_12_FULL_64_10</strain>
    </source>
</reference>
<feature type="domain" description="PTS EIIA type-2" evidence="1">
    <location>
        <begin position="69"/>
        <end position="210"/>
    </location>
</feature>
<sequence length="215" mass="23081">MQLSLRDITRLLSVSEGIVRRWIREDGMPAERVEGQIRFNRARLLEWATARRIKLPADFFGAPAGGVAEALRRGGVHLGLEAADKAAALKALVEATPLPVDRGNLLSILMAREAMASTGVGDGIAIPHARNPVVLNVEKPAVALGFLAQPIEFGALDGKPVHTLFLLISPTVQAHLQLLSRLAFVLGNDAFRKALALRAPEAILDAAARTEAELK</sequence>
<gene>
    <name evidence="2" type="ORF">A3F84_18505</name>
</gene>
<protein>
    <recommendedName>
        <fullName evidence="1">PTS EIIA type-2 domain-containing protein</fullName>
    </recommendedName>
</protein>
<dbReference type="Gene3D" id="1.10.10.10">
    <property type="entry name" value="Winged helix-like DNA-binding domain superfamily/Winged helix DNA-binding domain"/>
    <property type="match status" value="1"/>
</dbReference>
<dbReference type="Pfam" id="PF12728">
    <property type="entry name" value="HTH_17"/>
    <property type="match status" value="1"/>
</dbReference>
<evidence type="ECO:0000259" key="1">
    <source>
        <dbReference type="PROSITE" id="PS51094"/>
    </source>
</evidence>
<dbReference type="InterPro" id="IPR036388">
    <property type="entry name" value="WH-like_DNA-bd_sf"/>
</dbReference>
<evidence type="ECO:0000313" key="3">
    <source>
        <dbReference type="Proteomes" id="UP000178606"/>
    </source>
</evidence>